<evidence type="ECO:0000259" key="6">
    <source>
        <dbReference type="Pfam" id="PF09734"/>
    </source>
</evidence>
<dbReference type="InterPro" id="IPR040454">
    <property type="entry name" value="TF_IIIC_Tfc1/Sfc1"/>
</dbReference>
<dbReference type="InterPro" id="IPR042536">
    <property type="entry name" value="TFIIIC_tauA_Sfc1"/>
</dbReference>
<evidence type="ECO:0000313" key="9">
    <source>
        <dbReference type="Proteomes" id="UP001303373"/>
    </source>
</evidence>
<feature type="region of interest" description="Disordered" evidence="5">
    <location>
        <begin position="371"/>
        <end position="399"/>
    </location>
</feature>
<evidence type="ECO:0000256" key="5">
    <source>
        <dbReference type="SAM" id="MobiDB-lite"/>
    </source>
</evidence>
<keyword evidence="4" id="KW-0539">Nucleus</keyword>
<reference evidence="8 9" key="1">
    <citation type="submission" date="2023-11" db="EMBL/GenBank/DDBJ databases">
        <title>An acidophilic fungus is an integral part of prey digestion in a carnivorous sundew plant.</title>
        <authorList>
            <person name="Tsai I.J."/>
        </authorList>
    </citation>
    <scope>NUCLEOTIDE SEQUENCE [LARGE SCALE GENOMIC DNA]</scope>
    <source>
        <strain evidence="8">169a</strain>
    </source>
</reference>
<feature type="compositionally biased region" description="Acidic residues" evidence="5">
    <location>
        <begin position="532"/>
        <end position="575"/>
    </location>
</feature>
<dbReference type="Pfam" id="PF09734">
    <property type="entry name" value="Tau95"/>
    <property type="match status" value="1"/>
</dbReference>
<keyword evidence="3" id="KW-0804">Transcription</keyword>
<evidence type="ECO:0000256" key="3">
    <source>
        <dbReference type="ARBA" id="ARBA00023163"/>
    </source>
</evidence>
<dbReference type="GO" id="GO:0005634">
    <property type="term" value="C:nucleus"/>
    <property type="evidence" value="ECO:0007669"/>
    <property type="project" value="UniProtKB-SubCell"/>
</dbReference>
<dbReference type="GO" id="GO:0001003">
    <property type="term" value="F:RNA polymerase III type 2 promoter sequence-specific DNA binding"/>
    <property type="evidence" value="ECO:0007669"/>
    <property type="project" value="TreeGrafter"/>
</dbReference>
<evidence type="ECO:0000256" key="2">
    <source>
        <dbReference type="ARBA" id="ARBA00023125"/>
    </source>
</evidence>
<organism evidence="8 9">
    <name type="scientific">Acrodontium crateriforme</name>
    <dbReference type="NCBI Taxonomy" id="150365"/>
    <lineage>
        <taxon>Eukaryota</taxon>
        <taxon>Fungi</taxon>
        <taxon>Dikarya</taxon>
        <taxon>Ascomycota</taxon>
        <taxon>Pezizomycotina</taxon>
        <taxon>Dothideomycetes</taxon>
        <taxon>Dothideomycetidae</taxon>
        <taxon>Mycosphaerellales</taxon>
        <taxon>Teratosphaeriaceae</taxon>
        <taxon>Acrodontium</taxon>
    </lineage>
</organism>
<dbReference type="GO" id="GO:0001002">
    <property type="term" value="F:RNA polymerase III type 1 promoter sequence-specific DNA binding"/>
    <property type="evidence" value="ECO:0007669"/>
    <property type="project" value="TreeGrafter"/>
</dbReference>
<dbReference type="EMBL" id="CP138581">
    <property type="protein sequence ID" value="WPG98416.1"/>
    <property type="molecule type" value="Genomic_DNA"/>
</dbReference>
<dbReference type="Gene3D" id="3.30.200.160">
    <property type="entry name" value="TFIIIC, subcomplex tauA, subunit Sfc1, barrel domain"/>
    <property type="match status" value="1"/>
</dbReference>
<evidence type="ECO:0000256" key="4">
    <source>
        <dbReference type="ARBA" id="ARBA00023242"/>
    </source>
</evidence>
<feature type="domain" description="Transcription factor IIIC subunit 5 HTH" evidence="6">
    <location>
        <begin position="211"/>
        <end position="363"/>
    </location>
</feature>
<dbReference type="InterPro" id="IPR041499">
    <property type="entry name" value="Tfc1/Sfc1_N"/>
</dbReference>
<name>A0AAQ3LZU8_9PEZI</name>
<evidence type="ECO:0008006" key="10">
    <source>
        <dbReference type="Google" id="ProtNLM"/>
    </source>
</evidence>
<sequence>MATQDSSAVAPIYHLPPDTNIVSIEHPCIVNNFDNGFRSLGGEAQIKHVIEHRVGDSAIKVDNKTHVYPEPVIGVSLRPHDPLAKKLVSGGVQTRNLLLRVAVPRRTGRKRKRGSNDPFVFSAGPDSLVSDSITAPELLARLRDNEKAYSVEPIGEINETHRFRGLPDFQVRGSELPIMREIRDHAMQPSYDNISKFHVSLNPGASHITAFPPPPAFVTLDQPYRYEYQQASGLVFQTDANGNPISKNISAPTRRVVQAVLPDAPEIPHAPPPDLPAQDSLVSHLQTAITRLKDILAQRPLATRRYLINALAIHGYSETLFKEATQYAGYSFRAGPFRDCLIQYGVDPRKDPKYRFYQTLMFQVDTEWSKGPGGQAHRSLRRAPPPSTIKASNGPMDNSHMFDGKTVSSTGKTWQICDITDPGLASLINSERIRIECDAAGWGWYHNGTMAKLRVIMKDKIRRLLNGNETLTEKEYDYIKKFPDVVRKRSELEETLLDEKVVGRSVVQMGLEFRAMVNRGAGPSYGKYGLEQDQEGPVEKEEDVDDEGGGDEDEEGGGDFEAMNEDEEDDGEGAEMGDASSVK</sequence>
<dbReference type="InterPro" id="IPR019136">
    <property type="entry name" value="TF_IIIC_su-5_HTH"/>
</dbReference>
<comment type="subcellular location">
    <subcellularLocation>
        <location evidence="1">Nucleus</location>
    </subcellularLocation>
</comment>
<dbReference type="PANTHER" id="PTHR13230">
    <property type="entry name" value="GENERAL TRANSCRIPTION FACTOR IIIC, POLYPEPTIDE 5"/>
    <property type="match status" value="1"/>
</dbReference>
<feature type="region of interest" description="Disordered" evidence="5">
    <location>
        <begin position="524"/>
        <end position="583"/>
    </location>
</feature>
<evidence type="ECO:0000256" key="1">
    <source>
        <dbReference type="ARBA" id="ARBA00004123"/>
    </source>
</evidence>
<evidence type="ECO:0000259" key="7">
    <source>
        <dbReference type="Pfam" id="PF17682"/>
    </source>
</evidence>
<feature type="domain" description="Transcription factor IIIC subunit Tfc1/Sfc1 triple barrel" evidence="7">
    <location>
        <begin position="22"/>
        <end position="171"/>
    </location>
</feature>
<dbReference type="GO" id="GO:0000127">
    <property type="term" value="C:transcription factor TFIIIC complex"/>
    <property type="evidence" value="ECO:0007669"/>
    <property type="project" value="InterPro"/>
</dbReference>
<gene>
    <name evidence="8" type="ORF">R9X50_00120600</name>
</gene>
<accession>A0AAQ3LZU8</accession>
<evidence type="ECO:0000313" key="8">
    <source>
        <dbReference type="EMBL" id="WPG98416.1"/>
    </source>
</evidence>
<keyword evidence="9" id="KW-1185">Reference proteome</keyword>
<proteinExistence type="predicted"/>
<dbReference type="GO" id="GO:0006384">
    <property type="term" value="P:transcription initiation at RNA polymerase III promoter"/>
    <property type="evidence" value="ECO:0007669"/>
    <property type="project" value="InterPro"/>
</dbReference>
<dbReference type="Pfam" id="PF17682">
    <property type="entry name" value="Tau95_N"/>
    <property type="match status" value="1"/>
</dbReference>
<dbReference type="Proteomes" id="UP001303373">
    <property type="component" value="Chromosome 2"/>
</dbReference>
<protein>
    <recommendedName>
        <fullName evidence="10">Transcription factor tau subunit sfc1</fullName>
    </recommendedName>
</protein>
<dbReference type="PANTHER" id="PTHR13230:SF5">
    <property type="entry name" value="GENERAL TRANSCRIPTION FACTOR 3C POLYPEPTIDE 5"/>
    <property type="match status" value="1"/>
</dbReference>
<keyword evidence="2" id="KW-0238">DNA-binding</keyword>
<dbReference type="AlphaFoldDB" id="A0AAQ3LZU8"/>